<proteinExistence type="predicted"/>
<evidence type="ECO:0000256" key="2">
    <source>
        <dbReference type="SAM" id="MobiDB-lite"/>
    </source>
</evidence>
<dbReference type="PROSITE" id="PS50158">
    <property type="entry name" value="ZF_CCHC"/>
    <property type="match status" value="1"/>
</dbReference>
<evidence type="ECO:0000256" key="1">
    <source>
        <dbReference type="PROSITE-ProRule" id="PRU00047"/>
    </source>
</evidence>
<dbReference type="Gene3D" id="4.10.60.10">
    <property type="entry name" value="Zinc finger, CCHC-type"/>
    <property type="match status" value="1"/>
</dbReference>
<evidence type="ECO:0000313" key="5">
    <source>
        <dbReference type="Proteomes" id="UP001085076"/>
    </source>
</evidence>
<keyword evidence="1" id="KW-0479">Metal-binding</keyword>
<reference evidence="4" key="1">
    <citation type="submission" date="2021-03" db="EMBL/GenBank/DDBJ databases">
        <authorList>
            <person name="Li Z."/>
            <person name="Yang C."/>
        </authorList>
    </citation>
    <scope>NUCLEOTIDE SEQUENCE</scope>
    <source>
        <strain evidence="4">Dzin_1.0</strain>
        <tissue evidence="4">Leaf</tissue>
    </source>
</reference>
<keyword evidence="1" id="KW-0863">Zinc-finger</keyword>
<feature type="region of interest" description="Disordered" evidence="2">
    <location>
        <begin position="134"/>
        <end position="167"/>
    </location>
</feature>
<protein>
    <recommendedName>
        <fullName evidence="3">CCHC-type domain-containing protein</fullName>
    </recommendedName>
</protein>
<reference evidence="4" key="2">
    <citation type="journal article" date="2022" name="Hortic Res">
        <title>The genome of Dioscorea zingiberensis sheds light on the biosynthesis, origin and evolution of the medicinally important diosgenin saponins.</title>
        <authorList>
            <person name="Li Y."/>
            <person name="Tan C."/>
            <person name="Li Z."/>
            <person name="Guo J."/>
            <person name="Li S."/>
            <person name="Chen X."/>
            <person name="Wang C."/>
            <person name="Dai X."/>
            <person name="Yang H."/>
            <person name="Song W."/>
            <person name="Hou L."/>
            <person name="Xu J."/>
            <person name="Tong Z."/>
            <person name="Xu A."/>
            <person name="Yuan X."/>
            <person name="Wang W."/>
            <person name="Yang Q."/>
            <person name="Chen L."/>
            <person name="Sun Z."/>
            <person name="Wang K."/>
            <person name="Pan B."/>
            <person name="Chen J."/>
            <person name="Bao Y."/>
            <person name="Liu F."/>
            <person name="Qi X."/>
            <person name="Gang D.R."/>
            <person name="Wen J."/>
            <person name="Li J."/>
        </authorList>
    </citation>
    <scope>NUCLEOTIDE SEQUENCE</scope>
    <source>
        <strain evidence="4">Dzin_1.0</strain>
    </source>
</reference>
<keyword evidence="1" id="KW-0862">Zinc</keyword>
<dbReference type="GO" id="GO:0003676">
    <property type="term" value="F:nucleic acid binding"/>
    <property type="evidence" value="ECO:0007669"/>
    <property type="project" value="InterPro"/>
</dbReference>
<feature type="compositionally biased region" description="Basic and acidic residues" evidence="2">
    <location>
        <begin position="19"/>
        <end position="31"/>
    </location>
</feature>
<dbReference type="SUPFAM" id="SSF57756">
    <property type="entry name" value="Retrovirus zinc finger-like domains"/>
    <property type="match status" value="1"/>
</dbReference>
<dbReference type="EMBL" id="JAGGNH010000002">
    <property type="protein sequence ID" value="KAJ0981401.1"/>
    <property type="molecule type" value="Genomic_DNA"/>
</dbReference>
<dbReference type="Proteomes" id="UP001085076">
    <property type="component" value="Miscellaneous, Linkage group lg02"/>
</dbReference>
<evidence type="ECO:0000313" key="4">
    <source>
        <dbReference type="EMBL" id="KAJ0981401.1"/>
    </source>
</evidence>
<dbReference type="InterPro" id="IPR001878">
    <property type="entry name" value="Znf_CCHC"/>
</dbReference>
<keyword evidence="5" id="KW-1185">Reference proteome</keyword>
<gene>
    <name evidence="4" type="ORF">J5N97_009656</name>
</gene>
<name>A0A9D5CXK4_9LILI</name>
<sequence>MKNGVAWEDVHFKRKRCADEKRQGDLSELRRTSPPLGTRQDSPPYIRTPAGLVKVCGQCLKPCHMAADCRQAITCRVCGGIGHKGRDCRRRGSSHHQMTETTETRSSHALSATRPLQDDDHEVVWFHGGVLPKFESLPKGVTKPPGPSGCTHDPNNTTGNCPQPPKK</sequence>
<dbReference type="AlphaFoldDB" id="A0A9D5CXK4"/>
<dbReference type="GO" id="GO:0008270">
    <property type="term" value="F:zinc ion binding"/>
    <property type="evidence" value="ECO:0007669"/>
    <property type="project" value="UniProtKB-KW"/>
</dbReference>
<feature type="region of interest" description="Disordered" evidence="2">
    <location>
        <begin position="19"/>
        <end position="44"/>
    </location>
</feature>
<dbReference type="OrthoDB" id="1716208at2759"/>
<dbReference type="InterPro" id="IPR036875">
    <property type="entry name" value="Znf_CCHC_sf"/>
</dbReference>
<feature type="domain" description="CCHC-type" evidence="3">
    <location>
        <begin position="75"/>
        <end position="90"/>
    </location>
</feature>
<accession>A0A9D5CXK4</accession>
<comment type="caution">
    <text evidence="4">The sequence shown here is derived from an EMBL/GenBank/DDBJ whole genome shotgun (WGS) entry which is preliminary data.</text>
</comment>
<feature type="region of interest" description="Disordered" evidence="2">
    <location>
        <begin position="84"/>
        <end position="115"/>
    </location>
</feature>
<organism evidence="4 5">
    <name type="scientific">Dioscorea zingiberensis</name>
    <dbReference type="NCBI Taxonomy" id="325984"/>
    <lineage>
        <taxon>Eukaryota</taxon>
        <taxon>Viridiplantae</taxon>
        <taxon>Streptophyta</taxon>
        <taxon>Embryophyta</taxon>
        <taxon>Tracheophyta</taxon>
        <taxon>Spermatophyta</taxon>
        <taxon>Magnoliopsida</taxon>
        <taxon>Liliopsida</taxon>
        <taxon>Dioscoreales</taxon>
        <taxon>Dioscoreaceae</taxon>
        <taxon>Dioscorea</taxon>
    </lineage>
</organism>
<evidence type="ECO:0000259" key="3">
    <source>
        <dbReference type="PROSITE" id="PS50158"/>
    </source>
</evidence>
<dbReference type="SMART" id="SM00343">
    <property type="entry name" value="ZnF_C2HC"/>
    <property type="match status" value="2"/>
</dbReference>